<accession>A0A1E2ZZQ4</accession>
<evidence type="ECO:0000313" key="4">
    <source>
        <dbReference type="EMBL" id="ODR53209.1"/>
    </source>
</evidence>
<evidence type="ECO:0000313" key="2">
    <source>
        <dbReference type="EMBL" id="ODM01972.1"/>
    </source>
</evidence>
<reference evidence="4 7" key="2">
    <citation type="submission" date="2016-08" db="EMBL/GenBank/DDBJ databases">
        <title>Characterization of Isolates of Eisenbergiella tayi Derived from Blood Cultures, Using Whole Genome Sequencing.</title>
        <authorList>
            <person name="Bernier A.-M."/>
            <person name="Burdz T."/>
            <person name="Wiebe D."/>
            <person name="Bernard K."/>
        </authorList>
    </citation>
    <scope>NUCLEOTIDE SEQUENCE [LARGE SCALE GENOMIC DNA]</scope>
    <source>
        <strain evidence="4 7">NML120146</strain>
    </source>
</reference>
<dbReference type="AlphaFoldDB" id="A0A1E2ZZQ4"/>
<evidence type="ECO:0000313" key="7">
    <source>
        <dbReference type="Proteomes" id="UP000094869"/>
    </source>
</evidence>
<sequence length="145" mass="16047">MNRIKRIIPVILITVVLAGILAACGSRSENSGTKQEDEMKGEYHKITAEEAKERMDSGDDIIILDVRTQDEYEESHIPGAILIPNETIGTEMPEQLPDAGQEILVYCRSGNRSAQAAKKLVEAGYTQIYDFGGIMDWPYETVSGK</sequence>
<dbReference type="SMART" id="SM00450">
    <property type="entry name" value="RHOD"/>
    <property type="match status" value="1"/>
</dbReference>
<comment type="caution">
    <text evidence="2">The sequence shown here is derived from an EMBL/GenBank/DDBJ whole genome shotgun (WGS) entry which is preliminary data.</text>
</comment>
<reference evidence="3 6" key="3">
    <citation type="submission" date="2016-08" db="EMBL/GenBank/DDBJ databases">
        <authorList>
            <person name="Seilhamer J.J."/>
        </authorList>
    </citation>
    <scope>NUCLEOTIDE SEQUENCE [LARGE SCALE GENOMIC DNA]</scope>
    <source>
        <strain evidence="3 6">NML150140-1</strain>
    </source>
</reference>
<dbReference type="Proteomes" id="UP000094869">
    <property type="component" value="Unassembled WGS sequence"/>
</dbReference>
<dbReference type="PATRIC" id="fig|1432052.4.peg.6609"/>
<dbReference type="OrthoDB" id="9800872at2"/>
<evidence type="ECO:0000259" key="1">
    <source>
        <dbReference type="PROSITE" id="PS50206"/>
    </source>
</evidence>
<dbReference type="InterPro" id="IPR001763">
    <property type="entry name" value="Rhodanese-like_dom"/>
</dbReference>
<dbReference type="Proteomes" id="UP000094271">
    <property type="component" value="Unassembled WGS sequence"/>
</dbReference>
<feature type="domain" description="Rhodanese" evidence="1">
    <location>
        <begin position="57"/>
        <end position="143"/>
    </location>
</feature>
<reference evidence="2 5" key="1">
    <citation type="submission" date="2016-07" db="EMBL/GenBank/DDBJ databases">
        <title>Characterization of isolates of Eisenbergiella tayi derived from blood cultures, using whole genome sequencing.</title>
        <authorList>
            <person name="Burdz T."/>
            <person name="Wiebe D."/>
            <person name="Huynh C."/>
            <person name="Bernard K."/>
        </authorList>
    </citation>
    <scope>NUCLEOTIDE SEQUENCE [LARGE SCALE GENOMIC DNA]</scope>
    <source>
        <strain evidence="2 5">NML 110608</strain>
    </source>
</reference>
<dbReference type="RefSeq" id="WP_069155212.1">
    <property type="nucleotide sequence ID" value="NZ_DBFYTW010000153.1"/>
</dbReference>
<dbReference type="Gene3D" id="3.40.250.10">
    <property type="entry name" value="Rhodanese-like domain"/>
    <property type="match status" value="1"/>
</dbReference>
<keyword evidence="2" id="KW-0808">Transferase</keyword>
<name>A0A1E2ZZQ4_9FIRM</name>
<dbReference type="CDD" id="cd00158">
    <property type="entry name" value="RHOD"/>
    <property type="match status" value="1"/>
</dbReference>
<dbReference type="Pfam" id="PF00581">
    <property type="entry name" value="Rhodanese"/>
    <property type="match status" value="1"/>
</dbReference>
<dbReference type="PROSITE" id="PS51257">
    <property type="entry name" value="PROKAR_LIPOPROTEIN"/>
    <property type="match status" value="1"/>
</dbReference>
<dbReference type="EC" id="2.8.1.1" evidence="2"/>
<dbReference type="EMBL" id="MCGH01000005">
    <property type="protein sequence ID" value="ODM01972.1"/>
    <property type="molecule type" value="Genomic_DNA"/>
</dbReference>
<evidence type="ECO:0000313" key="6">
    <source>
        <dbReference type="Proteomes" id="UP000094271"/>
    </source>
</evidence>
<dbReference type="PANTHER" id="PTHR43031">
    <property type="entry name" value="FAD-DEPENDENT OXIDOREDUCTASE"/>
    <property type="match status" value="1"/>
</dbReference>
<dbReference type="InterPro" id="IPR001307">
    <property type="entry name" value="Thiosulphate_STrfase_CS"/>
</dbReference>
<evidence type="ECO:0000313" key="5">
    <source>
        <dbReference type="Proteomes" id="UP000094067"/>
    </source>
</evidence>
<dbReference type="PANTHER" id="PTHR43031:SF1">
    <property type="entry name" value="PYRIDINE NUCLEOTIDE-DISULPHIDE OXIDOREDUCTASE"/>
    <property type="match status" value="1"/>
</dbReference>
<keyword evidence="7" id="KW-1185">Reference proteome</keyword>
<protein>
    <submittedName>
        <fullName evidence="3">Rhodanese</fullName>
    </submittedName>
    <submittedName>
        <fullName evidence="2">Thiosulfate sulfurtransferase PspE</fullName>
        <ecNumber evidence="2">2.8.1.1</ecNumber>
    </submittedName>
</protein>
<dbReference type="PROSITE" id="PS00380">
    <property type="entry name" value="RHODANESE_1"/>
    <property type="match status" value="1"/>
</dbReference>
<evidence type="ECO:0000313" key="3">
    <source>
        <dbReference type="EMBL" id="ODR45404.1"/>
    </source>
</evidence>
<dbReference type="InterPro" id="IPR036873">
    <property type="entry name" value="Rhodanese-like_dom_sf"/>
</dbReference>
<dbReference type="EMBL" id="MEHA01000027">
    <property type="protein sequence ID" value="ODR45404.1"/>
    <property type="molecule type" value="Genomic_DNA"/>
</dbReference>
<dbReference type="InterPro" id="IPR050229">
    <property type="entry name" value="GlpE_sulfurtransferase"/>
</dbReference>
<gene>
    <name evidence="2" type="primary">pspE</name>
    <name evidence="3" type="ORF">BEI59_27075</name>
    <name evidence="2" type="ORF">BEI61_05971</name>
    <name evidence="4" type="ORF">BEI63_18745</name>
</gene>
<organism evidence="2 5">
    <name type="scientific">Eisenbergiella tayi</name>
    <dbReference type="NCBI Taxonomy" id="1432052"/>
    <lineage>
        <taxon>Bacteria</taxon>
        <taxon>Bacillati</taxon>
        <taxon>Bacillota</taxon>
        <taxon>Clostridia</taxon>
        <taxon>Lachnospirales</taxon>
        <taxon>Lachnospiraceae</taxon>
        <taxon>Eisenbergiella</taxon>
    </lineage>
</organism>
<dbReference type="Proteomes" id="UP000094067">
    <property type="component" value="Unassembled WGS sequence"/>
</dbReference>
<dbReference type="EMBL" id="MEHD01000027">
    <property type="protein sequence ID" value="ODR53209.1"/>
    <property type="molecule type" value="Genomic_DNA"/>
</dbReference>
<dbReference type="PROSITE" id="PS50206">
    <property type="entry name" value="RHODANESE_3"/>
    <property type="match status" value="1"/>
</dbReference>
<dbReference type="SUPFAM" id="SSF52821">
    <property type="entry name" value="Rhodanese/Cell cycle control phosphatase"/>
    <property type="match status" value="1"/>
</dbReference>
<dbReference type="GO" id="GO:0004792">
    <property type="term" value="F:thiosulfate-cyanide sulfurtransferase activity"/>
    <property type="evidence" value="ECO:0007669"/>
    <property type="project" value="UniProtKB-EC"/>
</dbReference>
<proteinExistence type="predicted"/>